<dbReference type="VEuPathDB" id="FungiDB:BTJ68_00242"/>
<dbReference type="InterPro" id="IPR016123">
    <property type="entry name" value="Mog1/PsbP_a/b/a-sand"/>
</dbReference>
<evidence type="ECO:0000259" key="3">
    <source>
        <dbReference type="PROSITE" id="PS50250"/>
    </source>
</evidence>
<comment type="caution">
    <text evidence="4">The sequence shown here is derived from an EMBL/GenBank/DDBJ whole genome shotgun (WGS) entry which is preliminary data.</text>
</comment>
<protein>
    <recommendedName>
        <fullName evidence="3">PCI domain-containing protein</fullName>
    </recommendedName>
</protein>
<dbReference type="InParanoid" id="A0A1Z5TVL2"/>
<dbReference type="Gene3D" id="3.40.1000.10">
    <property type="entry name" value="Mog1/PsbP, alpha/beta/alpha sandwich"/>
    <property type="match status" value="1"/>
</dbReference>
<feature type="domain" description="PCI" evidence="3">
    <location>
        <begin position="170"/>
        <end position="344"/>
    </location>
</feature>
<evidence type="ECO:0000256" key="2">
    <source>
        <dbReference type="ARBA" id="ARBA00022942"/>
    </source>
</evidence>
<dbReference type="SUPFAM" id="SSF55724">
    <property type="entry name" value="Mog1p/PsbP-like"/>
    <property type="match status" value="1"/>
</dbReference>
<dbReference type="Pfam" id="PF01399">
    <property type="entry name" value="PCI"/>
    <property type="match status" value="1"/>
</dbReference>
<dbReference type="Proteomes" id="UP000194280">
    <property type="component" value="Unassembled WGS sequence"/>
</dbReference>
<dbReference type="GO" id="GO:0006511">
    <property type="term" value="P:ubiquitin-dependent protein catabolic process"/>
    <property type="evidence" value="ECO:0007669"/>
    <property type="project" value="TreeGrafter"/>
</dbReference>
<dbReference type="PROSITE" id="PS50250">
    <property type="entry name" value="PCI"/>
    <property type="match status" value="1"/>
</dbReference>
<dbReference type="InterPro" id="IPR007681">
    <property type="entry name" value="Mog1"/>
</dbReference>
<keyword evidence="5" id="KW-1185">Reference proteome</keyword>
<name>A0A1Z5TVL2_HORWE</name>
<dbReference type="EMBL" id="MUNK01000001">
    <property type="protein sequence ID" value="OTA40019.1"/>
    <property type="molecule type" value="Genomic_DNA"/>
</dbReference>
<dbReference type="GO" id="GO:0008541">
    <property type="term" value="C:proteasome regulatory particle, lid subcomplex"/>
    <property type="evidence" value="ECO:0007669"/>
    <property type="project" value="TreeGrafter"/>
</dbReference>
<proteinExistence type="inferred from homology"/>
<dbReference type="GO" id="GO:0005829">
    <property type="term" value="C:cytosol"/>
    <property type="evidence" value="ECO:0007669"/>
    <property type="project" value="TreeGrafter"/>
</dbReference>
<dbReference type="Pfam" id="PF04603">
    <property type="entry name" value="Mog1"/>
    <property type="match status" value="1"/>
</dbReference>
<dbReference type="GO" id="GO:0005198">
    <property type="term" value="F:structural molecule activity"/>
    <property type="evidence" value="ECO:0007669"/>
    <property type="project" value="TreeGrafter"/>
</dbReference>
<dbReference type="AlphaFoldDB" id="A0A1Z5TVL2"/>
<dbReference type="InterPro" id="IPR000717">
    <property type="entry name" value="PCI_dom"/>
</dbReference>
<sequence length="575" mass="65486">MGSTNDAIGDFLSQARDNAPDDLQHYFLSFEDYWERKLWHELTDLLVKFYQEPQGAGIRIPLYENFVKSFGDKINQLKLVQIGLSAAGQWKDDNERLTFLSTLASRVDKPASQDAYVFALTAVASVRLRLGQKDQSRKDLDKCEAILDTFDSVETMVHASFYRVGADYYQQSNSFADYYRTTLLYLACVELEEMQERERQRLAYDLSIAALVSDSIYNFGELLLHPILDSLTKTEHAWLRDLLFAFNRGDLGAYQILQNHLNANRLLQQHQEFLYQKISLSALTQLVFSRSPQDRSMTFQTISDETKVAPDEIEHLIMKALSLGLLKGQIDQVAEVARISWVQPKVLGREGIEGMRTRLTEWDSGVSRLGNWVEGIGQDVWAAMTTYTPTPLFGGALAASLPSTFGDVSDIRQVPDHQEVWLDRDGYTSVVFEILERVEKGSDEEALKYHLEDLVEEEDMGRMKVWGSNTAFSAKLPPQTPAYTLFATSPPGEKQRGRAHEPDFVGILLTMVRLVEQQTDLLIAINVPHVKGEYEESEVDFAGGKYGKLMQQAMEYRERVLETFEVKDWGLFVME</sequence>
<evidence type="ECO:0000256" key="1">
    <source>
        <dbReference type="ARBA" id="ARBA00006207"/>
    </source>
</evidence>
<dbReference type="FunCoup" id="A0A1Z5TVL2">
    <property type="interactions" value="2331"/>
</dbReference>
<keyword evidence="2" id="KW-0647">Proteasome</keyword>
<dbReference type="GO" id="GO:0005634">
    <property type="term" value="C:nucleus"/>
    <property type="evidence" value="ECO:0007669"/>
    <property type="project" value="TreeGrafter"/>
</dbReference>
<dbReference type="PANTHER" id="PTHR10539:SF0">
    <property type="entry name" value="26S PROTEASOME NON-ATPASE REGULATORY SUBUNIT 13"/>
    <property type="match status" value="1"/>
</dbReference>
<dbReference type="PANTHER" id="PTHR10539">
    <property type="entry name" value="26S PROTEASOME NON-ATPASE REGULATORY SUBUNIT 13"/>
    <property type="match status" value="1"/>
</dbReference>
<dbReference type="InterPro" id="IPR036390">
    <property type="entry name" value="WH_DNA-bd_sf"/>
</dbReference>
<dbReference type="SUPFAM" id="SSF46785">
    <property type="entry name" value="Winged helix' DNA-binding domain"/>
    <property type="match status" value="1"/>
</dbReference>
<dbReference type="InterPro" id="IPR054179">
    <property type="entry name" value="PSD13_N"/>
</dbReference>
<evidence type="ECO:0000313" key="5">
    <source>
        <dbReference type="Proteomes" id="UP000194280"/>
    </source>
</evidence>
<accession>A0A1Z5TVL2</accession>
<dbReference type="Pfam" id="PF22037">
    <property type="entry name" value="PSD13_N"/>
    <property type="match status" value="1"/>
</dbReference>
<dbReference type="SMART" id="SM00088">
    <property type="entry name" value="PINT"/>
    <property type="match status" value="1"/>
</dbReference>
<dbReference type="InterPro" id="IPR040798">
    <property type="entry name" value="Rpn9_C"/>
</dbReference>
<gene>
    <name evidence="4" type="ORF">BTJ68_00242</name>
</gene>
<dbReference type="InterPro" id="IPR035298">
    <property type="entry name" value="PSMD13"/>
</dbReference>
<dbReference type="STRING" id="1157616.A0A1Z5TVL2"/>
<comment type="similarity">
    <text evidence="1">Belongs to the proteasome subunit S11 family.</text>
</comment>
<organism evidence="4 5">
    <name type="scientific">Hortaea werneckii EXF-2000</name>
    <dbReference type="NCBI Taxonomy" id="1157616"/>
    <lineage>
        <taxon>Eukaryota</taxon>
        <taxon>Fungi</taxon>
        <taxon>Dikarya</taxon>
        <taxon>Ascomycota</taxon>
        <taxon>Pezizomycotina</taxon>
        <taxon>Dothideomycetes</taxon>
        <taxon>Dothideomycetidae</taxon>
        <taxon>Mycosphaerellales</taxon>
        <taxon>Teratosphaeriaceae</taxon>
        <taxon>Hortaea</taxon>
    </lineage>
</organism>
<reference evidence="4 5" key="1">
    <citation type="submission" date="2017-01" db="EMBL/GenBank/DDBJ databases">
        <title>The recent genome duplication of the halophilic yeast Hortaea werneckii: insights from long-read sequencing.</title>
        <authorList>
            <person name="Sinha S."/>
            <person name="Flibotte S."/>
            <person name="Neira M."/>
            <person name="Lenassi M."/>
            <person name="Gostincar C."/>
            <person name="Stajich J.E."/>
            <person name="Nislow C.E."/>
        </authorList>
    </citation>
    <scope>NUCLEOTIDE SEQUENCE [LARGE SCALE GENOMIC DNA]</scope>
    <source>
        <strain evidence="4 5">EXF-2000</strain>
    </source>
</reference>
<dbReference type="OrthoDB" id="1093at2759"/>
<evidence type="ECO:0000313" key="4">
    <source>
        <dbReference type="EMBL" id="OTA40019.1"/>
    </source>
</evidence>
<dbReference type="Pfam" id="PF18261">
    <property type="entry name" value="Rpn9_C"/>
    <property type="match status" value="1"/>
</dbReference>